<sequence length="411" mass="48198">LNPHLRNIYGIKENDIFIEEQINAKELVTHDRIDLIAKIKYVEHLDKGYDMEFATELYKKHIEAFSLGSFNEGDLSGKTNFDAYLTTFNQLIFSIKNHKFDKNISVVPVDSKGTIIDGAHRTAIAAYYNMDITIIRLNISSKKYGAKFFKDRLLDVDMLDYMILEYCKFKSNTYFICVWPIVNKQKLKYIEKYIKHRTKIVYKKKINLNYNGLKYFIIQIYSHQSWIGSIDDKYKGTKSKVRDCFSEGSSLYGYVVEIDNFNDLLELKQVIRQLMELGNNSIHSSDNQKETIEMGQILLNNNSIHLLNYGNPYLYKNFIKKVTVFKNLIYKSKGNIENTVIDSSSILGLYGLREPSDIDFLSNDPTTIKIKNKYIDNHNKYLNYYKGYSLDNLIFNPKKLFIFYEHKIFNT</sequence>
<dbReference type="Proteomes" id="UP000188637">
    <property type="component" value="Unassembled WGS sequence"/>
</dbReference>
<accession>A0ACC8XF86</accession>
<name>A0ACC8XF86_9FIRM</name>
<reference evidence="1" key="1">
    <citation type="submission" date="2016-08" db="EMBL/GenBank/DDBJ databases">
        <authorList>
            <person name="Ngugi D.K."/>
            <person name="Miyake S."/>
            <person name="Stingl U."/>
        </authorList>
    </citation>
    <scope>NUCLEOTIDE SEQUENCE</scope>
    <source>
        <strain evidence="1">SCG-D08WGA-EpuloA1</strain>
    </source>
</reference>
<comment type="caution">
    <text evidence="1">The sequence shown here is derived from an EMBL/GenBank/DDBJ whole genome shotgun (WGS) entry which is preliminary data.</text>
</comment>
<feature type="non-terminal residue" evidence="1">
    <location>
        <position position="1"/>
    </location>
</feature>
<dbReference type="EMBL" id="LJHD01000195">
    <property type="protein sequence ID" value="ONI42135.1"/>
    <property type="molecule type" value="Genomic_DNA"/>
</dbReference>
<gene>
    <name evidence="1" type="ORF">AN640_07620</name>
</gene>
<evidence type="ECO:0000313" key="1">
    <source>
        <dbReference type="EMBL" id="ONI42135.1"/>
    </source>
</evidence>
<organism evidence="1 2">
    <name type="scientific">Candidatus Epulonipiscium fishelsonii</name>
    <dbReference type="NCBI Taxonomy" id="77094"/>
    <lineage>
        <taxon>Bacteria</taxon>
        <taxon>Bacillati</taxon>
        <taxon>Bacillota</taxon>
        <taxon>Clostridia</taxon>
        <taxon>Lachnospirales</taxon>
        <taxon>Lachnospiraceae</taxon>
        <taxon>Candidatus Epulonipiscium</taxon>
    </lineage>
</organism>
<protein>
    <submittedName>
        <fullName evidence="1">Uncharacterized protein</fullName>
    </submittedName>
</protein>
<keyword evidence="2" id="KW-1185">Reference proteome</keyword>
<evidence type="ECO:0000313" key="2">
    <source>
        <dbReference type="Proteomes" id="UP000188637"/>
    </source>
</evidence>
<proteinExistence type="predicted"/>